<name>A0A8J2NKW8_9HEXA</name>
<protein>
    <recommendedName>
        <fullName evidence="9">Serine carboxypeptidase</fullName>
    </recommendedName>
</protein>
<evidence type="ECO:0000256" key="2">
    <source>
        <dbReference type="ARBA" id="ARBA00022670"/>
    </source>
</evidence>
<feature type="chain" id="PRO_5035268198" description="Serine carboxypeptidase" evidence="6">
    <location>
        <begin position="22"/>
        <end position="436"/>
    </location>
</feature>
<dbReference type="GO" id="GO:0004185">
    <property type="term" value="F:serine-type carboxypeptidase activity"/>
    <property type="evidence" value="ECO:0007669"/>
    <property type="project" value="InterPro"/>
</dbReference>
<dbReference type="OrthoDB" id="443318at2759"/>
<comment type="caution">
    <text evidence="7">The sequence shown here is derived from an EMBL/GenBank/DDBJ whole genome shotgun (WGS) entry which is preliminary data.</text>
</comment>
<dbReference type="PANTHER" id="PTHR11802">
    <property type="entry name" value="SERINE PROTEASE FAMILY S10 SERINE CARBOXYPEPTIDASE"/>
    <property type="match status" value="1"/>
</dbReference>
<evidence type="ECO:0000313" key="7">
    <source>
        <dbReference type="EMBL" id="CAG7716821.1"/>
    </source>
</evidence>
<evidence type="ECO:0000256" key="1">
    <source>
        <dbReference type="ARBA" id="ARBA00022645"/>
    </source>
</evidence>
<dbReference type="GO" id="GO:0006508">
    <property type="term" value="P:proteolysis"/>
    <property type="evidence" value="ECO:0007669"/>
    <property type="project" value="UniProtKB-KW"/>
</dbReference>
<keyword evidence="4" id="KW-0378">Hydrolase</keyword>
<evidence type="ECO:0008006" key="9">
    <source>
        <dbReference type="Google" id="ProtNLM"/>
    </source>
</evidence>
<keyword evidence="1" id="KW-0121">Carboxypeptidase</keyword>
<dbReference type="Pfam" id="PF00450">
    <property type="entry name" value="Peptidase_S10"/>
    <property type="match status" value="1"/>
</dbReference>
<sequence>MRCVVVFGVVLLAAICQNVQAAPAAVDATKELILTPFIKSGDLDKARSTAQDNFDASKLKTSKPVKSFSGYLTVDEKTNSNLFFWFFPAQENPENAPVFLYVNERPGTSCLAAIFLDNGPFTINENNELTDRKSSWTQTNSMLYIDAPVGSGFSFADDDTGFAKTSDDEAQEVYDALIQFFTIFPEYQKNDFYMTGLAYAGAFIPSIGHKIDKENPSAALKINLKGFLIDSPFLDITKQADALGEQFYSLGLIDEAQKHEVDQVVKDFQEAVKNEDLLSALSIISSVYNKHDSHLAKFSGFNELASALDSNRPPEFDRYQKFIDTKEVHNYLHVGLHSFVESNFKTFSFFIKDFLTPHIDHMQELLDKDYKVMGADDYAKAPRKIWKVMDDVAGYAKQSGKFSFVLMRNAGSHSFHDQPAWTYDLVQRFTQDKGFD</sequence>
<evidence type="ECO:0000256" key="4">
    <source>
        <dbReference type="ARBA" id="ARBA00022801"/>
    </source>
</evidence>
<proteinExistence type="predicted"/>
<keyword evidence="5" id="KW-0325">Glycoprotein</keyword>
<feature type="signal peptide" evidence="6">
    <location>
        <begin position="1"/>
        <end position="21"/>
    </location>
</feature>
<dbReference type="InterPro" id="IPR001563">
    <property type="entry name" value="Peptidase_S10"/>
</dbReference>
<dbReference type="EMBL" id="CAJVCH010041494">
    <property type="protein sequence ID" value="CAG7716821.1"/>
    <property type="molecule type" value="Genomic_DNA"/>
</dbReference>
<dbReference type="Proteomes" id="UP000708208">
    <property type="component" value="Unassembled WGS sequence"/>
</dbReference>
<evidence type="ECO:0000256" key="6">
    <source>
        <dbReference type="SAM" id="SignalP"/>
    </source>
</evidence>
<keyword evidence="2" id="KW-0645">Protease</keyword>
<gene>
    <name evidence="7" type="ORF">AFUS01_LOCUS6308</name>
</gene>
<organism evidence="7 8">
    <name type="scientific">Allacma fusca</name>
    <dbReference type="NCBI Taxonomy" id="39272"/>
    <lineage>
        <taxon>Eukaryota</taxon>
        <taxon>Metazoa</taxon>
        <taxon>Ecdysozoa</taxon>
        <taxon>Arthropoda</taxon>
        <taxon>Hexapoda</taxon>
        <taxon>Collembola</taxon>
        <taxon>Symphypleona</taxon>
        <taxon>Sminthuridae</taxon>
        <taxon>Allacma</taxon>
    </lineage>
</organism>
<evidence type="ECO:0000313" key="8">
    <source>
        <dbReference type="Proteomes" id="UP000708208"/>
    </source>
</evidence>
<keyword evidence="8" id="KW-1185">Reference proteome</keyword>
<dbReference type="PANTHER" id="PTHR11802:SF472">
    <property type="entry name" value="SERINE CARBOXYPEPTIDASE CPVL-RELATED"/>
    <property type="match status" value="1"/>
</dbReference>
<accession>A0A8J2NKW8</accession>
<keyword evidence="3 6" id="KW-0732">Signal</keyword>
<dbReference type="AlphaFoldDB" id="A0A8J2NKW8"/>
<evidence type="ECO:0000256" key="3">
    <source>
        <dbReference type="ARBA" id="ARBA00022729"/>
    </source>
</evidence>
<evidence type="ECO:0000256" key="5">
    <source>
        <dbReference type="ARBA" id="ARBA00023180"/>
    </source>
</evidence>
<reference evidence="7" key="1">
    <citation type="submission" date="2021-06" db="EMBL/GenBank/DDBJ databases">
        <authorList>
            <person name="Hodson N. C."/>
            <person name="Mongue J. A."/>
            <person name="Jaron S. K."/>
        </authorList>
    </citation>
    <scope>NUCLEOTIDE SEQUENCE</scope>
</reference>